<dbReference type="Proteomes" id="UP000578531">
    <property type="component" value="Unassembled WGS sequence"/>
</dbReference>
<evidence type="ECO:0000256" key="2">
    <source>
        <dbReference type="SAM" id="Phobius"/>
    </source>
</evidence>
<feature type="transmembrane region" description="Helical" evidence="2">
    <location>
        <begin position="149"/>
        <end position="172"/>
    </location>
</feature>
<feature type="compositionally biased region" description="Polar residues" evidence="1">
    <location>
        <begin position="118"/>
        <end position="127"/>
    </location>
</feature>
<dbReference type="EMBL" id="JACCJC010000052">
    <property type="protein sequence ID" value="KAF6231903.1"/>
    <property type="molecule type" value="Genomic_DNA"/>
</dbReference>
<dbReference type="RefSeq" id="XP_037161334.1">
    <property type="nucleotide sequence ID" value="XM_037311628.1"/>
</dbReference>
<keyword evidence="4" id="KW-1185">Reference proteome</keyword>
<sequence>MVATDSSPAVGYCSGIDNDPVTTIYGYGYWPSEEGCGPGAACCPSATPDVGQYLFNAGETVFLGCGLLPFTYTAFFSAEAGFASPSTPAAAQTPASATATTTSLPHSTTDLLAGVTTRPVSDTSTTPVAPLPSQTATSSTFSSTTTRTVVIVGAVVALVGGLVFLWFLFMAWKIHQAHKYPKQQYRPLSCQGSTASPQPGAPVNKSGLSKWAKIATVISPIFAIVGLAVAIYFGLKQQK</sequence>
<dbReference type="AlphaFoldDB" id="A0A8H6L1E6"/>
<evidence type="ECO:0000313" key="4">
    <source>
        <dbReference type="Proteomes" id="UP000578531"/>
    </source>
</evidence>
<feature type="region of interest" description="Disordered" evidence="1">
    <location>
        <begin position="117"/>
        <end position="137"/>
    </location>
</feature>
<keyword evidence="2" id="KW-0812">Transmembrane</keyword>
<dbReference type="OrthoDB" id="5407361at2759"/>
<protein>
    <submittedName>
        <fullName evidence="3">Uncharacterized protein</fullName>
    </submittedName>
</protein>
<keyword evidence="2" id="KW-0472">Membrane</keyword>
<proteinExistence type="predicted"/>
<evidence type="ECO:0000313" key="3">
    <source>
        <dbReference type="EMBL" id="KAF6231903.1"/>
    </source>
</evidence>
<name>A0A8H6L1E6_9LECA</name>
<organism evidence="3 4">
    <name type="scientific">Letharia columbiana</name>
    <dbReference type="NCBI Taxonomy" id="112416"/>
    <lineage>
        <taxon>Eukaryota</taxon>
        <taxon>Fungi</taxon>
        <taxon>Dikarya</taxon>
        <taxon>Ascomycota</taxon>
        <taxon>Pezizomycotina</taxon>
        <taxon>Lecanoromycetes</taxon>
        <taxon>OSLEUM clade</taxon>
        <taxon>Lecanoromycetidae</taxon>
        <taxon>Lecanorales</taxon>
        <taxon>Lecanorineae</taxon>
        <taxon>Parmeliaceae</taxon>
        <taxon>Letharia</taxon>
    </lineage>
</organism>
<keyword evidence="2" id="KW-1133">Transmembrane helix</keyword>
<dbReference type="GeneID" id="59291389"/>
<evidence type="ECO:0000256" key="1">
    <source>
        <dbReference type="SAM" id="MobiDB-lite"/>
    </source>
</evidence>
<accession>A0A8H6L1E6</accession>
<feature type="transmembrane region" description="Helical" evidence="2">
    <location>
        <begin position="214"/>
        <end position="235"/>
    </location>
</feature>
<comment type="caution">
    <text evidence="3">The sequence shown here is derived from an EMBL/GenBank/DDBJ whole genome shotgun (WGS) entry which is preliminary data.</text>
</comment>
<gene>
    <name evidence="3" type="ORF">HO173_009740</name>
</gene>
<reference evidence="3 4" key="1">
    <citation type="journal article" date="2020" name="Genomics">
        <title>Complete, high-quality genomes from long-read metagenomic sequencing of two wolf lichen thalli reveals enigmatic genome architecture.</title>
        <authorList>
            <person name="McKenzie S.K."/>
            <person name="Walston R.F."/>
            <person name="Allen J.L."/>
        </authorList>
    </citation>
    <scope>NUCLEOTIDE SEQUENCE [LARGE SCALE GENOMIC DNA]</scope>
    <source>
        <strain evidence="3">WasteWater2</strain>
    </source>
</reference>